<keyword evidence="8" id="KW-1185">Reference proteome</keyword>
<keyword evidence="4 7" id="KW-0238">DNA-binding</keyword>
<evidence type="ECO:0000256" key="1">
    <source>
        <dbReference type="ARBA" id="ARBA00007889"/>
    </source>
</evidence>
<dbReference type="Pfam" id="PF03167">
    <property type="entry name" value="UDG"/>
    <property type="match status" value="1"/>
</dbReference>
<reference evidence="7 8" key="1">
    <citation type="journal article" date="2020" name="Curr. Microbiol.">
        <title>Tepidiphilus baoligensis sp. nov., a Novel Bacterium of the Family Hydrogenophilaceae Isolated from an Oil Reservoir.</title>
        <authorList>
            <person name="Zhang X."/>
            <person name="Wang G."/>
            <person name="Ma X."/>
            <person name="Yu J."/>
            <person name="You J."/>
            <person name="Xue Y."/>
            <person name="Ma Y."/>
        </authorList>
    </citation>
    <scope>NUCLEOTIDE SEQUENCE [LARGE SCALE GENOMIC DNA]</scope>
    <source>
        <strain evidence="7 8">B18-69</strain>
    </source>
</reference>
<sequence length="239" mass="26448">MSAGALVAAARRLHERTAALEFGPPVTHVYAPLDYAWAVHEQYLRRYGEGPKRILFLGMNPGPFGMVQTGVPFGEIAAVREWLGLDAPIDRPVREHPQRPIEGWSCRRSEVSGARLWGFFRARFGTAAAFFAEHFVANYCPLAFFAGTRNLTPDKLPSEARASLLSMCDAHLREVVAVLQPRWVIGVGAWAEQRARQALATIESVRIARILHPSPASPAANRGWAEQARAMLIEQGVWA</sequence>
<feature type="domain" description="Uracil-DNA glycosylase-like" evidence="6">
    <location>
        <begin position="51"/>
        <end position="219"/>
    </location>
</feature>
<keyword evidence="2" id="KW-0227">DNA damage</keyword>
<gene>
    <name evidence="7" type="ORF">GV368_03440</name>
</gene>
<keyword evidence="3" id="KW-0378">Hydrolase</keyword>
<dbReference type="GO" id="GO:0003677">
    <property type="term" value="F:DNA binding"/>
    <property type="evidence" value="ECO:0007669"/>
    <property type="project" value="UniProtKB-KW"/>
</dbReference>
<dbReference type="RefSeq" id="WP_169115456.1">
    <property type="nucleotide sequence ID" value="NZ_JAAAUB010000003.1"/>
</dbReference>
<keyword evidence="5" id="KW-0234">DNA repair</keyword>
<comment type="caution">
    <text evidence="7">The sequence shown here is derived from an EMBL/GenBank/DDBJ whole genome shotgun (WGS) entry which is preliminary data.</text>
</comment>
<proteinExistence type="inferred from homology"/>
<dbReference type="EMBL" id="JAAAUB010000003">
    <property type="protein sequence ID" value="NMH16174.1"/>
    <property type="molecule type" value="Genomic_DNA"/>
</dbReference>
<protein>
    <submittedName>
        <fullName evidence="7">Single-stranded DNA-binding protein</fullName>
    </submittedName>
</protein>
<dbReference type="PANTHER" id="PTHR13235">
    <property type="entry name" value="SINGLE-STRAND SELECTIVE MONOFUNCTIONAL URACIL DNA GLYCOSYLASE"/>
    <property type="match status" value="1"/>
</dbReference>
<evidence type="ECO:0000256" key="5">
    <source>
        <dbReference type="ARBA" id="ARBA00023204"/>
    </source>
</evidence>
<evidence type="ECO:0000313" key="7">
    <source>
        <dbReference type="EMBL" id="NMH16174.1"/>
    </source>
</evidence>
<evidence type="ECO:0000313" key="8">
    <source>
        <dbReference type="Proteomes" id="UP000669605"/>
    </source>
</evidence>
<evidence type="ECO:0000256" key="2">
    <source>
        <dbReference type="ARBA" id="ARBA00022763"/>
    </source>
</evidence>
<comment type="similarity">
    <text evidence="1">Belongs to the uracil-DNA glycosylase (UDG) superfamily. SMUG1 family.</text>
</comment>
<evidence type="ECO:0000256" key="4">
    <source>
        <dbReference type="ARBA" id="ARBA00023125"/>
    </source>
</evidence>
<dbReference type="InterPro" id="IPR039134">
    <property type="entry name" value="SMUG1"/>
</dbReference>
<name>A0ABX1QL88_9PROT</name>
<dbReference type="InterPro" id="IPR036895">
    <property type="entry name" value="Uracil-DNA_glycosylase-like_sf"/>
</dbReference>
<dbReference type="Gene3D" id="3.40.470.10">
    <property type="entry name" value="Uracil-DNA glycosylase-like domain"/>
    <property type="match status" value="1"/>
</dbReference>
<dbReference type="InterPro" id="IPR005122">
    <property type="entry name" value="Uracil-DNA_glycosylase-like"/>
</dbReference>
<dbReference type="Proteomes" id="UP000669605">
    <property type="component" value="Unassembled WGS sequence"/>
</dbReference>
<dbReference type="SUPFAM" id="SSF52141">
    <property type="entry name" value="Uracil-DNA glycosylase-like"/>
    <property type="match status" value="1"/>
</dbReference>
<accession>A0ABX1QL88</accession>
<evidence type="ECO:0000256" key="3">
    <source>
        <dbReference type="ARBA" id="ARBA00022801"/>
    </source>
</evidence>
<organism evidence="7 8">
    <name type="scientific">Tepidiphilus baoligensis</name>
    <dbReference type="NCBI Taxonomy" id="2698687"/>
    <lineage>
        <taxon>Bacteria</taxon>
        <taxon>Pseudomonadati</taxon>
        <taxon>Pseudomonadota</taxon>
        <taxon>Hydrogenophilia</taxon>
        <taxon>Hydrogenophilales</taxon>
        <taxon>Hydrogenophilaceae</taxon>
        <taxon>Tepidiphilus</taxon>
    </lineage>
</organism>
<dbReference type="PANTHER" id="PTHR13235:SF2">
    <property type="entry name" value="SINGLE-STRAND SELECTIVE MONOFUNCTIONAL URACIL DNA GLYCOSYLASE"/>
    <property type="match status" value="1"/>
</dbReference>
<evidence type="ECO:0000259" key="6">
    <source>
        <dbReference type="Pfam" id="PF03167"/>
    </source>
</evidence>
<dbReference type="CDD" id="cd19374">
    <property type="entry name" value="UDG-F3_SMUG1-like"/>
    <property type="match status" value="1"/>
</dbReference>